<evidence type="ECO:0000313" key="3">
    <source>
        <dbReference type="EMBL" id="EAU84139.1"/>
    </source>
</evidence>
<dbReference type="Pfam" id="PF00179">
    <property type="entry name" value="UQ_con"/>
    <property type="match status" value="1"/>
</dbReference>
<feature type="domain" description="UBC core" evidence="2">
    <location>
        <begin position="10"/>
        <end position="170"/>
    </location>
</feature>
<accession>A8NZF6</accession>
<dbReference type="InterPro" id="IPR016135">
    <property type="entry name" value="UBQ-conjugating_enzyme/RWD"/>
</dbReference>
<dbReference type="OMA" id="KILAFQV"/>
<dbReference type="Proteomes" id="UP000001861">
    <property type="component" value="Unassembled WGS sequence"/>
</dbReference>
<dbReference type="RefSeq" id="XP_001837667.1">
    <property type="nucleotide sequence ID" value="XM_001837615.1"/>
</dbReference>
<dbReference type="Gene3D" id="3.10.110.10">
    <property type="entry name" value="Ubiquitin Conjugating Enzyme"/>
    <property type="match status" value="1"/>
</dbReference>
<dbReference type="GeneID" id="6014229"/>
<reference evidence="3 4" key="1">
    <citation type="journal article" date="2010" name="Proc. Natl. Acad. Sci. U.S.A.">
        <title>Insights into evolution of multicellular fungi from the assembled chromosomes of the mushroom Coprinopsis cinerea (Coprinus cinereus).</title>
        <authorList>
            <person name="Stajich J.E."/>
            <person name="Wilke S.K."/>
            <person name="Ahren D."/>
            <person name="Au C.H."/>
            <person name="Birren B.W."/>
            <person name="Borodovsky M."/>
            <person name="Burns C."/>
            <person name="Canback B."/>
            <person name="Casselton L.A."/>
            <person name="Cheng C.K."/>
            <person name="Deng J."/>
            <person name="Dietrich F.S."/>
            <person name="Fargo D.C."/>
            <person name="Farman M.L."/>
            <person name="Gathman A.C."/>
            <person name="Goldberg J."/>
            <person name="Guigo R."/>
            <person name="Hoegger P.J."/>
            <person name="Hooker J.B."/>
            <person name="Huggins A."/>
            <person name="James T.Y."/>
            <person name="Kamada T."/>
            <person name="Kilaru S."/>
            <person name="Kodira C."/>
            <person name="Kues U."/>
            <person name="Kupfer D."/>
            <person name="Kwan H.S."/>
            <person name="Lomsadze A."/>
            <person name="Li W."/>
            <person name="Lilly W.W."/>
            <person name="Ma L.J."/>
            <person name="Mackey A.J."/>
            <person name="Manning G."/>
            <person name="Martin F."/>
            <person name="Muraguchi H."/>
            <person name="Natvig D.O."/>
            <person name="Palmerini H."/>
            <person name="Ramesh M.A."/>
            <person name="Rehmeyer C.J."/>
            <person name="Roe B.A."/>
            <person name="Shenoy N."/>
            <person name="Stanke M."/>
            <person name="Ter-Hovhannisyan V."/>
            <person name="Tunlid A."/>
            <person name="Velagapudi R."/>
            <person name="Vision T.J."/>
            <person name="Zeng Q."/>
            <person name="Zolan M.E."/>
            <person name="Pukkila P.J."/>
        </authorList>
    </citation>
    <scope>NUCLEOTIDE SEQUENCE [LARGE SCALE GENOMIC DNA]</scope>
    <source>
        <strain evidence="4">Okayama-7 / 130 / ATCC MYA-4618 / FGSC 9003</strain>
    </source>
</reference>
<feature type="region of interest" description="Disordered" evidence="1">
    <location>
        <begin position="423"/>
        <end position="463"/>
    </location>
</feature>
<dbReference type="OrthoDB" id="109543at2759"/>
<dbReference type="PROSITE" id="PS50127">
    <property type="entry name" value="UBC_2"/>
    <property type="match status" value="1"/>
</dbReference>
<dbReference type="AlphaFoldDB" id="A8NZF6"/>
<evidence type="ECO:0000313" key="4">
    <source>
        <dbReference type="Proteomes" id="UP000001861"/>
    </source>
</evidence>
<name>A8NZF6_COPC7</name>
<keyword evidence="4" id="KW-1185">Reference proteome</keyword>
<feature type="compositionally biased region" description="Basic residues" evidence="1">
    <location>
        <begin position="436"/>
        <end position="446"/>
    </location>
</feature>
<dbReference type="STRING" id="240176.A8NZF6"/>
<proteinExistence type="predicted"/>
<dbReference type="eggNOG" id="KOG0417">
    <property type="taxonomic scope" value="Eukaryota"/>
</dbReference>
<evidence type="ECO:0000256" key="1">
    <source>
        <dbReference type="SAM" id="MobiDB-lite"/>
    </source>
</evidence>
<dbReference type="KEGG" id="cci:CC1G_08680"/>
<gene>
    <name evidence="3" type="ORF">CC1G_08680</name>
</gene>
<dbReference type="EMBL" id="AACS02000006">
    <property type="protein sequence ID" value="EAU84139.1"/>
    <property type="molecule type" value="Genomic_DNA"/>
</dbReference>
<dbReference type="InterPro" id="IPR000608">
    <property type="entry name" value="UBC"/>
</dbReference>
<organism evidence="3 4">
    <name type="scientific">Coprinopsis cinerea (strain Okayama-7 / 130 / ATCC MYA-4618 / FGSC 9003)</name>
    <name type="common">Inky cap fungus</name>
    <name type="synonym">Hormographiella aspergillata</name>
    <dbReference type="NCBI Taxonomy" id="240176"/>
    <lineage>
        <taxon>Eukaryota</taxon>
        <taxon>Fungi</taxon>
        <taxon>Dikarya</taxon>
        <taxon>Basidiomycota</taxon>
        <taxon>Agaricomycotina</taxon>
        <taxon>Agaricomycetes</taxon>
        <taxon>Agaricomycetidae</taxon>
        <taxon>Agaricales</taxon>
        <taxon>Agaricineae</taxon>
        <taxon>Psathyrellaceae</taxon>
        <taxon>Coprinopsis</taxon>
    </lineage>
</organism>
<dbReference type="SUPFAM" id="SSF54495">
    <property type="entry name" value="UBC-like"/>
    <property type="match status" value="1"/>
</dbReference>
<comment type="caution">
    <text evidence="3">The sequence shown here is derived from an EMBL/GenBank/DDBJ whole genome shotgun (WGS) entry which is preliminary data.</text>
</comment>
<sequence>MPAPTDVSRRLLARLHRDLAELLEQPYPGVAVFTDDADIRKFCLVLTPPAGPWTGLNLHFDVVLPEDWPSQPPQVSTSVNGIDHPNLFGNGYICCDLLKLPHYLERGYTGGYTPALTLRGLFLQFLTFFSSTSIEQDYGGSVWIGDRIVTNYVEDRYMSTANPWEPCCWVAMDLGCGCRPSHGTQAELKARYEANPREEIVLETIQTAKWETVIHMAKKNTPRFEQIHKFEMTNPRYTSTLKHISKWTCSKCPYGSSALPHLQSQQPRVTQPQVASLLTTPPSRSILDEINDDVLLELSNHLTSESVIALGQAYPRFYSLATMYRILLQREVRCFFLKTQLHDGILGIGIAFNPGPRTLSSDFDWLSMEAFDVHKVRKSIEKRDFGFFLPLAFSPSHFERARVEIWKRLGQIDGAIRETESNLAKREDQASARGRGYGRGRGRGRGRGGGGRVTATRPAIDVPEPKNPQDVVRVIYKMMNNIVTALMKSCDDAIITLSRHRFDSRGLLMASEKAIISYCHLMHLLICLARSSPVILRDAVSRLQRFLASRDNRTKTSEPDMGELIVVMTFVLIMSPPNDPNIPNWSMLNGSFLEEAIIRNVRWVLRDSPELEVLEPFGASTYRLETTFIRSKTSLRLLMFQVTFLDLFLQAYRTVGVQALDENYGFSVKELPELMVIEIKDIYTVGSWLHFFGKVQYARAQAADFTKERFTGMLRDAVRSSERRGYHTATRDASRRAELVDIRRRLDRDFN</sequence>
<dbReference type="VEuPathDB" id="FungiDB:CC1G_08680"/>
<dbReference type="InParanoid" id="A8NZF6"/>
<protein>
    <recommendedName>
        <fullName evidence="2">UBC core domain-containing protein</fullName>
    </recommendedName>
</protein>
<dbReference type="SMART" id="SM00212">
    <property type="entry name" value="UBCc"/>
    <property type="match status" value="1"/>
</dbReference>
<evidence type="ECO:0000259" key="2">
    <source>
        <dbReference type="PROSITE" id="PS50127"/>
    </source>
</evidence>